<organism evidence="1">
    <name type="scientific">Streptomyces anulatus</name>
    <name type="common">Streptomyces chrysomallus</name>
    <dbReference type="NCBI Taxonomy" id="1892"/>
    <lineage>
        <taxon>Bacteria</taxon>
        <taxon>Bacillati</taxon>
        <taxon>Actinomycetota</taxon>
        <taxon>Actinomycetes</taxon>
        <taxon>Kitasatosporales</taxon>
        <taxon>Streptomycetaceae</taxon>
        <taxon>Streptomyces</taxon>
    </lineage>
</organism>
<evidence type="ECO:0008006" key="2">
    <source>
        <dbReference type="Google" id="ProtNLM"/>
    </source>
</evidence>
<gene>
    <name evidence="1" type="ORF">G3I43_11960</name>
</gene>
<evidence type="ECO:0000313" key="1">
    <source>
        <dbReference type="EMBL" id="NEB84885.1"/>
    </source>
</evidence>
<dbReference type="RefSeq" id="WP_087766583.1">
    <property type="nucleotide sequence ID" value="NZ_CP086102.1"/>
</dbReference>
<dbReference type="EMBL" id="JAAGMK010000327">
    <property type="protein sequence ID" value="NEB84885.1"/>
    <property type="molecule type" value="Genomic_DNA"/>
</dbReference>
<accession>A0A6G3SQE9</accession>
<protein>
    <recommendedName>
        <fullName evidence="2">Alpha/beta hydrolase</fullName>
    </recommendedName>
</protein>
<name>A0A6G3SQE9_STRAQ</name>
<dbReference type="InterPro" id="IPR029058">
    <property type="entry name" value="AB_hydrolase_fold"/>
</dbReference>
<proteinExistence type="predicted"/>
<dbReference type="SUPFAM" id="SSF53474">
    <property type="entry name" value="alpha/beta-Hydrolases"/>
    <property type="match status" value="1"/>
</dbReference>
<sequence length="406" mass="43972">MTSVVFVHGTGVREDSYRTSYERVARGLKRTRPDVRLVPCYWGDTCGAHLELGGVSFPSRDQDRGSPGAGEADPLALWALLERNPLAEIELIEDAAGEDEQGGYVPGRVDRWDALADRVRGLAESGPTADGDDPGPLVEDIGPQLAAAAEEIAAELSLRLTGKEYGQDAESVAARALVALAVRLTERDRDAEEPLPVDGADRDALVEALTDRLGGTDRGMVVDSGKWLAARLVADPLLWAASPVVQTGRRRMTGWLLPETGDILRYQARGALLRARIAEAVALARATDDGPVVLLAHSLGGIASFDLLAMEPAHGVDLLVTVGSQAPFLYEIDALTGLRRGDELPGTFPRWINVYDRRDLLGFVGGKLFPGRVEDVRVHLRQPFPRAHTAYFAHRGLYERLNAELP</sequence>
<reference evidence="1" key="1">
    <citation type="submission" date="2020-01" db="EMBL/GenBank/DDBJ databases">
        <title>Insect and environment-associated Actinomycetes.</title>
        <authorList>
            <person name="Currrie C."/>
            <person name="Chevrette M."/>
            <person name="Carlson C."/>
            <person name="Stubbendieck R."/>
            <person name="Wendt-Pienkowski E."/>
        </authorList>
    </citation>
    <scope>NUCLEOTIDE SEQUENCE</scope>
    <source>
        <strain evidence="1">SID505</strain>
    </source>
</reference>
<comment type="caution">
    <text evidence="1">The sequence shown here is derived from an EMBL/GenBank/DDBJ whole genome shotgun (WGS) entry which is preliminary data.</text>
</comment>
<dbReference type="Gene3D" id="3.40.50.1820">
    <property type="entry name" value="alpha/beta hydrolase"/>
    <property type="match status" value="1"/>
</dbReference>
<dbReference type="AlphaFoldDB" id="A0A6G3SQE9"/>